<name>V5SIY9_9HYPH</name>
<dbReference type="EMBL" id="CP006912">
    <property type="protein sequence ID" value="AHB49904.1"/>
    <property type="molecule type" value="Genomic_DNA"/>
</dbReference>
<dbReference type="RefSeq" id="WP_023786148.1">
    <property type="nucleotide sequence ID" value="NC_022997.1"/>
</dbReference>
<evidence type="ECO:0000313" key="1">
    <source>
        <dbReference type="EMBL" id="AHB49904.1"/>
    </source>
</evidence>
<dbReference type="PATRIC" id="fig|1029756.8.peg.769"/>
<evidence type="ECO:0000313" key="2">
    <source>
        <dbReference type="Proteomes" id="UP000018542"/>
    </source>
</evidence>
<dbReference type="KEGG" id="hni:W911_03675"/>
<dbReference type="AlphaFoldDB" id="V5SIY9"/>
<accession>V5SIY9</accession>
<reference evidence="1 2" key="1">
    <citation type="journal article" date="2014" name="Genome Announc.">
        <title>Complete Genome Sequence of Hyphomicrobium nitrativorans Strain NL23, a Denitrifying Bacterium Isolated from Biofilm of a Methanol-Fed Denitrification System Treating Seawater at the Montreal Biodome.</title>
        <authorList>
            <person name="Martineau C."/>
            <person name="Villeneuve C."/>
            <person name="Mauffrey F."/>
            <person name="Villemur R."/>
        </authorList>
    </citation>
    <scope>NUCLEOTIDE SEQUENCE [LARGE SCALE GENOMIC DNA]</scope>
    <source>
        <strain evidence="1">NL23</strain>
    </source>
</reference>
<keyword evidence="2" id="KW-1185">Reference proteome</keyword>
<dbReference type="STRING" id="1029756.W911_03675"/>
<sequence length="55" mass="6358">MSPFFTRPGRLAADAYEARIEDAILRADDLYDLDGETFFRCRDGRIETSNWEVGQ</sequence>
<proteinExistence type="predicted"/>
<dbReference type="OrthoDB" id="9933100at2"/>
<organism evidence="1 2">
    <name type="scientific">Hyphomicrobium nitrativorans NL23</name>
    <dbReference type="NCBI Taxonomy" id="1029756"/>
    <lineage>
        <taxon>Bacteria</taxon>
        <taxon>Pseudomonadati</taxon>
        <taxon>Pseudomonadota</taxon>
        <taxon>Alphaproteobacteria</taxon>
        <taxon>Hyphomicrobiales</taxon>
        <taxon>Hyphomicrobiaceae</taxon>
        <taxon>Hyphomicrobium</taxon>
    </lineage>
</organism>
<dbReference type="HOGENOM" id="CLU_3026161_0_0_5"/>
<dbReference type="Proteomes" id="UP000018542">
    <property type="component" value="Chromosome"/>
</dbReference>
<gene>
    <name evidence="1" type="ORF">W911_03675</name>
</gene>
<protein>
    <submittedName>
        <fullName evidence="1">Uncharacterized protein</fullName>
    </submittedName>
</protein>